<dbReference type="InterPro" id="IPR011051">
    <property type="entry name" value="RmlC_Cupin_sf"/>
</dbReference>
<evidence type="ECO:0000259" key="2">
    <source>
        <dbReference type="Pfam" id="PF07883"/>
    </source>
</evidence>
<organism evidence="3 4">
    <name type="scientific">Adhaeribacter aerolatus</name>
    <dbReference type="NCBI Taxonomy" id="670289"/>
    <lineage>
        <taxon>Bacteria</taxon>
        <taxon>Pseudomonadati</taxon>
        <taxon>Bacteroidota</taxon>
        <taxon>Cytophagia</taxon>
        <taxon>Cytophagales</taxon>
        <taxon>Hymenobacteraceae</taxon>
        <taxon>Adhaeribacter</taxon>
    </lineage>
</organism>
<keyword evidence="1" id="KW-1133">Transmembrane helix</keyword>
<keyword evidence="1" id="KW-0472">Membrane</keyword>
<protein>
    <recommendedName>
        <fullName evidence="2">Cupin type-2 domain-containing protein</fullName>
    </recommendedName>
</protein>
<reference evidence="3 4" key="1">
    <citation type="submission" date="2019-07" db="EMBL/GenBank/DDBJ databases">
        <title>Whole genome shotgun sequence of Adhaeribacter aerolatus NBRC 106133.</title>
        <authorList>
            <person name="Hosoyama A."/>
            <person name="Uohara A."/>
            <person name="Ohji S."/>
            <person name="Ichikawa N."/>
        </authorList>
    </citation>
    <scope>NUCLEOTIDE SEQUENCE [LARGE SCALE GENOMIC DNA]</scope>
    <source>
        <strain evidence="3 4">NBRC 106133</strain>
    </source>
</reference>
<keyword evidence="1" id="KW-0812">Transmembrane</keyword>
<feature type="domain" description="Cupin type-2" evidence="2">
    <location>
        <begin position="43"/>
        <end position="98"/>
    </location>
</feature>
<dbReference type="EMBL" id="BJYS01000006">
    <property type="protein sequence ID" value="GEO03544.1"/>
    <property type="molecule type" value="Genomic_DNA"/>
</dbReference>
<dbReference type="Gene3D" id="2.60.120.10">
    <property type="entry name" value="Jelly Rolls"/>
    <property type="match status" value="1"/>
</dbReference>
<dbReference type="Proteomes" id="UP000321532">
    <property type="component" value="Unassembled WGS sequence"/>
</dbReference>
<gene>
    <name evidence="3" type="ORF">AAE02nite_12080</name>
</gene>
<dbReference type="RefSeq" id="WP_146895992.1">
    <property type="nucleotide sequence ID" value="NZ_BJYS01000006.1"/>
</dbReference>
<dbReference type="PANTHER" id="PTHR36440">
    <property type="entry name" value="PUTATIVE (AFU_ORTHOLOGUE AFUA_8G07350)-RELATED"/>
    <property type="match status" value="1"/>
</dbReference>
<sequence length="183" mass="20838">MAFKNKIIHNLKTGQEIKFLQTKKDTGGQILEMETTYHAYSLEPAAHYHPHQAEEFRVLAGELTVRIDGELKLLKSGDTINIPQNKVHAMWNHTNNKTVVNWKVIPALNTEYFLETVTGLAQDGKTNKAGMPNILQVALLAAKYAPEFRLAKPPYAVQKILFVLLTPLAYLLGYRPFYRKYLD</sequence>
<feature type="transmembrane region" description="Helical" evidence="1">
    <location>
        <begin position="160"/>
        <end position="178"/>
    </location>
</feature>
<dbReference type="AlphaFoldDB" id="A0A512AV01"/>
<evidence type="ECO:0000313" key="3">
    <source>
        <dbReference type="EMBL" id="GEO03544.1"/>
    </source>
</evidence>
<dbReference type="InterPro" id="IPR013096">
    <property type="entry name" value="Cupin_2"/>
</dbReference>
<keyword evidence="4" id="KW-1185">Reference proteome</keyword>
<comment type="caution">
    <text evidence="3">The sequence shown here is derived from an EMBL/GenBank/DDBJ whole genome shotgun (WGS) entry which is preliminary data.</text>
</comment>
<evidence type="ECO:0000313" key="4">
    <source>
        <dbReference type="Proteomes" id="UP000321532"/>
    </source>
</evidence>
<dbReference type="InterPro" id="IPR014710">
    <property type="entry name" value="RmlC-like_jellyroll"/>
</dbReference>
<name>A0A512AV01_9BACT</name>
<evidence type="ECO:0000256" key="1">
    <source>
        <dbReference type="SAM" id="Phobius"/>
    </source>
</evidence>
<dbReference type="OrthoDB" id="72027at2"/>
<dbReference type="SUPFAM" id="SSF51182">
    <property type="entry name" value="RmlC-like cupins"/>
    <property type="match status" value="1"/>
</dbReference>
<dbReference type="PANTHER" id="PTHR36440:SF1">
    <property type="entry name" value="PUTATIVE (AFU_ORTHOLOGUE AFUA_8G07350)-RELATED"/>
    <property type="match status" value="1"/>
</dbReference>
<proteinExistence type="predicted"/>
<accession>A0A512AV01</accession>
<dbReference type="Pfam" id="PF07883">
    <property type="entry name" value="Cupin_2"/>
    <property type="match status" value="1"/>
</dbReference>
<dbReference type="InterPro" id="IPR053146">
    <property type="entry name" value="QDO-like"/>
</dbReference>